<organism evidence="1 2">
    <name type="scientific">Williamsia phyllosphaerae</name>
    <dbReference type="NCBI Taxonomy" id="885042"/>
    <lineage>
        <taxon>Bacteria</taxon>
        <taxon>Bacillati</taxon>
        <taxon>Actinomycetota</taxon>
        <taxon>Actinomycetes</taxon>
        <taxon>Mycobacteriales</taxon>
        <taxon>Nocardiaceae</taxon>
        <taxon>Williamsia</taxon>
    </lineage>
</organism>
<dbReference type="InterPro" id="IPR021408">
    <property type="entry name" value="DUF3046"/>
</dbReference>
<sequence length="64" mass="7370">MRLTEFSELMQTEFGNLTADSMLRDHVLIDFGGRTGAEALEAGIDPKQVWIALCREFDVPRERW</sequence>
<evidence type="ECO:0000313" key="2">
    <source>
        <dbReference type="Proteomes" id="UP000632454"/>
    </source>
</evidence>
<proteinExistence type="predicted"/>
<reference evidence="2" key="1">
    <citation type="journal article" date="2019" name="Int. J. Syst. Evol. Microbiol.">
        <title>The Global Catalogue of Microorganisms (GCM) 10K type strain sequencing project: providing services to taxonomists for standard genome sequencing and annotation.</title>
        <authorList>
            <consortium name="The Broad Institute Genomics Platform"/>
            <consortium name="The Broad Institute Genome Sequencing Center for Infectious Disease"/>
            <person name="Wu L."/>
            <person name="Ma J."/>
        </authorList>
    </citation>
    <scope>NUCLEOTIDE SEQUENCE [LARGE SCALE GENOMIC DNA]</scope>
    <source>
        <strain evidence="2">CCM 7855</strain>
    </source>
</reference>
<dbReference type="RefSeq" id="WP_188492283.1">
    <property type="nucleotide sequence ID" value="NZ_BMCS01000003.1"/>
</dbReference>
<name>A0ABQ1V869_9NOCA</name>
<protein>
    <recommendedName>
        <fullName evidence="3">DUF3046 domain-containing protein</fullName>
    </recommendedName>
</protein>
<evidence type="ECO:0000313" key="1">
    <source>
        <dbReference type="EMBL" id="GGF40490.1"/>
    </source>
</evidence>
<keyword evidence="2" id="KW-1185">Reference proteome</keyword>
<gene>
    <name evidence="1" type="ORF">GCM10007298_40260</name>
</gene>
<comment type="caution">
    <text evidence="1">The sequence shown here is derived from an EMBL/GenBank/DDBJ whole genome shotgun (WGS) entry which is preliminary data.</text>
</comment>
<dbReference type="EMBL" id="BMCS01000003">
    <property type="protein sequence ID" value="GGF40490.1"/>
    <property type="molecule type" value="Genomic_DNA"/>
</dbReference>
<accession>A0ABQ1V869</accession>
<dbReference type="Pfam" id="PF11248">
    <property type="entry name" value="DUF3046"/>
    <property type="match status" value="1"/>
</dbReference>
<dbReference type="Proteomes" id="UP000632454">
    <property type="component" value="Unassembled WGS sequence"/>
</dbReference>
<evidence type="ECO:0008006" key="3">
    <source>
        <dbReference type="Google" id="ProtNLM"/>
    </source>
</evidence>